<dbReference type="AlphaFoldDB" id="A0A8S4SIS2"/>
<sequence length="68" mass="7194">MAAGLITIAHRSGGPLADIVQTADGALTGLTRRASSTLPGDTNRRTHILRQHTQPIQPQTEPSLCCGY</sequence>
<gene>
    <name evidence="1" type="primary">jg6247</name>
    <name evidence="1" type="ORF">PAEG_LOCUS24653</name>
</gene>
<dbReference type="Proteomes" id="UP000838756">
    <property type="component" value="Unassembled WGS sequence"/>
</dbReference>
<accession>A0A8S4SIS2</accession>
<dbReference type="OrthoDB" id="2276068at2759"/>
<reference evidence="1" key="1">
    <citation type="submission" date="2022-03" db="EMBL/GenBank/DDBJ databases">
        <authorList>
            <person name="Lindestad O."/>
        </authorList>
    </citation>
    <scope>NUCLEOTIDE SEQUENCE</scope>
</reference>
<keyword evidence="2" id="KW-1185">Reference proteome</keyword>
<protein>
    <submittedName>
        <fullName evidence="1">Jg6247 protein</fullName>
    </submittedName>
</protein>
<evidence type="ECO:0000313" key="2">
    <source>
        <dbReference type="Proteomes" id="UP000838756"/>
    </source>
</evidence>
<name>A0A8S4SIS2_9NEOP</name>
<evidence type="ECO:0000313" key="1">
    <source>
        <dbReference type="EMBL" id="CAH2264634.1"/>
    </source>
</evidence>
<proteinExistence type="predicted"/>
<dbReference type="EMBL" id="CAKXAJ010026258">
    <property type="protein sequence ID" value="CAH2264634.1"/>
    <property type="molecule type" value="Genomic_DNA"/>
</dbReference>
<comment type="caution">
    <text evidence="1">The sequence shown here is derived from an EMBL/GenBank/DDBJ whole genome shotgun (WGS) entry which is preliminary data.</text>
</comment>
<organism evidence="1 2">
    <name type="scientific">Pararge aegeria aegeria</name>
    <dbReference type="NCBI Taxonomy" id="348720"/>
    <lineage>
        <taxon>Eukaryota</taxon>
        <taxon>Metazoa</taxon>
        <taxon>Ecdysozoa</taxon>
        <taxon>Arthropoda</taxon>
        <taxon>Hexapoda</taxon>
        <taxon>Insecta</taxon>
        <taxon>Pterygota</taxon>
        <taxon>Neoptera</taxon>
        <taxon>Endopterygota</taxon>
        <taxon>Lepidoptera</taxon>
        <taxon>Glossata</taxon>
        <taxon>Ditrysia</taxon>
        <taxon>Papilionoidea</taxon>
        <taxon>Nymphalidae</taxon>
        <taxon>Satyrinae</taxon>
        <taxon>Satyrini</taxon>
        <taxon>Parargina</taxon>
        <taxon>Pararge</taxon>
    </lineage>
</organism>